<evidence type="ECO:0000256" key="1">
    <source>
        <dbReference type="SAM" id="SignalP"/>
    </source>
</evidence>
<feature type="chain" id="PRO_5003981591" evidence="1">
    <location>
        <begin position="25"/>
        <end position="85"/>
    </location>
</feature>
<reference evidence="2" key="1">
    <citation type="submission" date="2012-11" db="EMBL/GenBank/DDBJ databases">
        <authorList>
            <person name="Lucero-Rivera Y.E."/>
            <person name="Tovar-Ramirez D."/>
        </authorList>
    </citation>
    <scope>NUCLEOTIDE SEQUENCE</scope>
    <source>
        <tissue evidence="2">Salivary gland</tissue>
    </source>
</reference>
<dbReference type="EMBL" id="GACK01004131">
    <property type="protein sequence ID" value="JAA60903.1"/>
    <property type="molecule type" value="mRNA"/>
</dbReference>
<organism evidence="2">
    <name type="scientific">Rhipicephalus pulchellus</name>
    <name type="common">Yellow backed tick</name>
    <name type="synonym">Dermacentor pulchellus</name>
    <dbReference type="NCBI Taxonomy" id="72859"/>
    <lineage>
        <taxon>Eukaryota</taxon>
        <taxon>Metazoa</taxon>
        <taxon>Ecdysozoa</taxon>
        <taxon>Arthropoda</taxon>
        <taxon>Chelicerata</taxon>
        <taxon>Arachnida</taxon>
        <taxon>Acari</taxon>
        <taxon>Parasitiformes</taxon>
        <taxon>Ixodida</taxon>
        <taxon>Ixodoidea</taxon>
        <taxon>Ixodidae</taxon>
        <taxon>Rhipicephalinae</taxon>
        <taxon>Rhipicephalus</taxon>
        <taxon>Rhipicephalus</taxon>
    </lineage>
</organism>
<name>L7MCE9_RHIPC</name>
<protein>
    <submittedName>
        <fullName evidence="2">Putative secreted peptide</fullName>
    </submittedName>
</protein>
<proteinExistence type="evidence at transcript level"/>
<reference evidence="2" key="2">
    <citation type="journal article" date="2015" name="J. Proteomics">
        <title>Sexual differences in the sialomes of the zebra tick, Rhipicephalus pulchellus.</title>
        <authorList>
            <person name="Tan A.W."/>
            <person name="Francischetti I.M."/>
            <person name="Slovak M."/>
            <person name="Kini R.M."/>
            <person name="Ribeiro J.M."/>
        </authorList>
    </citation>
    <scope>NUCLEOTIDE SEQUENCE</scope>
    <source>
        <tissue evidence="2">Salivary gland</tissue>
    </source>
</reference>
<sequence>MAVSRTLAFALLATAAIWITRISGAFSQGVLPTGPGPALKECSGTCLFKDGIRSGCSENCTCSSQSYGLNVPLNYNGSGICVQSG</sequence>
<accession>L7MCE9</accession>
<dbReference type="AlphaFoldDB" id="L7MCE9"/>
<keyword evidence="1" id="KW-0732">Signal</keyword>
<feature type="signal peptide" evidence="1">
    <location>
        <begin position="1"/>
        <end position="24"/>
    </location>
</feature>
<evidence type="ECO:0000313" key="2">
    <source>
        <dbReference type="EMBL" id="JAA60903.1"/>
    </source>
</evidence>